<evidence type="ECO:0000259" key="3">
    <source>
        <dbReference type="Pfam" id="PF13863"/>
    </source>
</evidence>
<dbReference type="Pfam" id="PF13863">
    <property type="entry name" value="DUF4200"/>
    <property type="match status" value="1"/>
</dbReference>
<evidence type="ECO:0000313" key="5">
    <source>
        <dbReference type="Proteomes" id="UP000233556"/>
    </source>
</evidence>
<dbReference type="PANTHER" id="PTHR21683">
    <property type="entry name" value="COILED-COIL DOMAIN-CONTAINING PROTEIN 42 LIKE-2-LIKE-RELATED"/>
    <property type="match status" value="1"/>
</dbReference>
<evidence type="ECO:0000313" key="4">
    <source>
        <dbReference type="EMBL" id="PKU39180.1"/>
    </source>
</evidence>
<dbReference type="OrthoDB" id="2134857at2759"/>
<feature type="coiled-coil region" evidence="2">
    <location>
        <begin position="116"/>
        <end position="143"/>
    </location>
</feature>
<dbReference type="AlphaFoldDB" id="A0A2I0TZE0"/>
<evidence type="ECO:0000256" key="2">
    <source>
        <dbReference type="SAM" id="Coils"/>
    </source>
</evidence>
<dbReference type="EMBL" id="KZ506549">
    <property type="protein sequence ID" value="PKU39180.1"/>
    <property type="molecule type" value="Genomic_DNA"/>
</dbReference>
<dbReference type="InterPro" id="IPR025252">
    <property type="entry name" value="DUF4200"/>
</dbReference>
<dbReference type="Proteomes" id="UP000233556">
    <property type="component" value="Unassembled WGS sequence"/>
</dbReference>
<dbReference type="GO" id="GO:0007286">
    <property type="term" value="P:spermatid development"/>
    <property type="evidence" value="ECO:0007669"/>
    <property type="project" value="TreeGrafter"/>
</dbReference>
<keyword evidence="5" id="KW-1185">Reference proteome</keyword>
<sequence>MANMGDEDLSAYFRMQYKMNCLPLIRKLRLTEEDTPSPFLRLQAKRKQVEQMQKGLEVKQEDFREQMKVISCRWRDLHAKEAQLKTYMEKSERTLKKNDKMRIQALNKASKEREKKMLKESELLRAKEELEAMRNIHQKLCNRVQKYSIFNKYLEDVVKISQFEEIQEVIWRHKTLLRVRKDLLQSQQRHKEMSEQAKVLLDQYMEEKEAEILQYQNELVQLQQRFDRAQSDILSWETRWADIQNKAAKKAQELGTIKLAILNLFQCVSTQLKANLNVPVDDSHRQLDMIQQFIQDLTDIAMEGKQKDMHNRQ</sequence>
<dbReference type="PANTHER" id="PTHR21683:SF8">
    <property type="entry name" value="COILED-COIL DOMAIN-CONTAINING PROTEIN 42"/>
    <property type="match status" value="1"/>
</dbReference>
<gene>
    <name evidence="4" type="ORF">llap_10516</name>
</gene>
<proteinExistence type="predicted"/>
<dbReference type="InterPro" id="IPR051147">
    <property type="entry name" value="CFAP_domain-containing"/>
</dbReference>
<name>A0A2I0TZE0_LIMLA</name>
<feature type="domain" description="DUF4200" evidence="3">
    <location>
        <begin position="43"/>
        <end position="159"/>
    </location>
</feature>
<evidence type="ECO:0000256" key="1">
    <source>
        <dbReference type="ARBA" id="ARBA00023054"/>
    </source>
</evidence>
<feature type="coiled-coil region" evidence="2">
    <location>
        <begin position="205"/>
        <end position="239"/>
    </location>
</feature>
<organism evidence="4 5">
    <name type="scientific">Limosa lapponica baueri</name>
    <dbReference type="NCBI Taxonomy" id="1758121"/>
    <lineage>
        <taxon>Eukaryota</taxon>
        <taxon>Metazoa</taxon>
        <taxon>Chordata</taxon>
        <taxon>Craniata</taxon>
        <taxon>Vertebrata</taxon>
        <taxon>Euteleostomi</taxon>
        <taxon>Archelosauria</taxon>
        <taxon>Archosauria</taxon>
        <taxon>Dinosauria</taxon>
        <taxon>Saurischia</taxon>
        <taxon>Theropoda</taxon>
        <taxon>Coelurosauria</taxon>
        <taxon>Aves</taxon>
        <taxon>Neognathae</taxon>
        <taxon>Neoaves</taxon>
        <taxon>Charadriiformes</taxon>
        <taxon>Scolopacidae</taxon>
        <taxon>Limosa</taxon>
    </lineage>
</organism>
<keyword evidence="1 2" id="KW-0175">Coiled coil</keyword>
<protein>
    <submittedName>
        <fullName evidence="4">Coiled-coil domain-containing protein 42a</fullName>
    </submittedName>
</protein>
<accession>A0A2I0TZE0</accession>
<dbReference type="GO" id="GO:0005856">
    <property type="term" value="C:cytoskeleton"/>
    <property type="evidence" value="ECO:0007669"/>
    <property type="project" value="UniProtKB-ARBA"/>
</dbReference>
<reference evidence="5" key="2">
    <citation type="submission" date="2017-12" db="EMBL/GenBank/DDBJ databases">
        <title>Genome sequence of the Bar-tailed Godwit (Limosa lapponica baueri).</title>
        <authorList>
            <person name="Lima N.C.B."/>
            <person name="Parody-Merino A.M."/>
            <person name="Battley P.F."/>
            <person name="Fidler A.E."/>
            <person name="Prosdocimi F."/>
        </authorList>
    </citation>
    <scope>NUCLEOTIDE SEQUENCE [LARGE SCALE GENOMIC DNA]</scope>
</reference>
<reference evidence="5" key="1">
    <citation type="submission" date="2017-11" db="EMBL/GenBank/DDBJ databases">
        <authorList>
            <person name="Lima N.C."/>
            <person name="Parody-Merino A.M."/>
            <person name="Battley P.F."/>
            <person name="Fidler A.E."/>
            <person name="Prosdocimi F."/>
        </authorList>
    </citation>
    <scope>NUCLEOTIDE SEQUENCE [LARGE SCALE GENOMIC DNA]</scope>
</reference>